<evidence type="ECO:0000313" key="2">
    <source>
        <dbReference type="Proteomes" id="UP001260980"/>
    </source>
</evidence>
<reference evidence="1 2" key="1">
    <citation type="submission" date="2023-10" db="EMBL/GenBank/DDBJ databases">
        <title>Paenibacillus strain PFR10 Genome sequencing and assembly.</title>
        <authorList>
            <person name="Kim I."/>
        </authorList>
    </citation>
    <scope>NUCLEOTIDE SEQUENCE [LARGE SCALE GENOMIC DNA]</scope>
    <source>
        <strain evidence="1 2">PFR10</strain>
    </source>
</reference>
<evidence type="ECO:0008006" key="3">
    <source>
        <dbReference type="Google" id="ProtNLM"/>
    </source>
</evidence>
<evidence type="ECO:0000313" key="1">
    <source>
        <dbReference type="EMBL" id="MDU0206421.1"/>
    </source>
</evidence>
<sequence>MKRKVLMITVMLIFTGCDQSREVKPFNTPKITDDTPLILPLPEPISTVVPLPGIIYIDDKQYSDPTQNDAVKIINENTMSINSRDKTKFLATFASSSSGDESRLESNYNYFTEFQNEYILNTESIKFNQDDNGSGPNEYGVTLVRTIYLKSKNETKQETSTYYFKEVNNQLKLFAID</sequence>
<accession>A0ABU3RQ37</accession>
<protein>
    <recommendedName>
        <fullName evidence="3">Lipoprotein</fullName>
    </recommendedName>
</protein>
<comment type="caution">
    <text evidence="1">The sequence shown here is derived from an EMBL/GenBank/DDBJ whole genome shotgun (WGS) entry which is preliminary data.</text>
</comment>
<gene>
    <name evidence="1" type="ORF">RQP52_35735</name>
</gene>
<dbReference type="PROSITE" id="PS51257">
    <property type="entry name" value="PROKAR_LIPOPROTEIN"/>
    <property type="match status" value="1"/>
</dbReference>
<organism evidence="1 2">
    <name type="scientific">Paenibacillus violae</name>
    <dbReference type="NCBI Taxonomy" id="3077234"/>
    <lineage>
        <taxon>Bacteria</taxon>
        <taxon>Bacillati</taxon>
        <taxon>Bacillota</taxon>
        <taxon>Bacilli</taxon>
        <taxon>Bacillales</taxon>
        <taxon>Paenibacillaceae</taxon>
        <taxon>Paenibacillus</taxon>
    </lineage>
</organism>
<keyword evidence="2" id="KW-1185">Reference proteome</keyword>
<name>A0ABU3RQ37_9BACL</name>
<dbReference type="RefSeq" id="WP_315956214.1">
    <property type="nucleotide sequence ID" value="NZ_JAWCUD010000025.1"/>
</dbReference>
<proteinExistence type="predicted"/>
<dbReference type="Proteomes" id="UP001260980">
    <property type="component" value="Unassembled WGS sequence"/>
</dbReference>
<dbReference type="EMBL" id="JAWCUD010000025">
    <property type="protein sequence ID" value="MDU0206421.1"/>
    <property type="molecule type" value="Genomic_DNA"/>
</dbReference>